<proteinExistence type="predicted"/>
<dbReference type="EMBL" id="JGZC01000001">
    <property type="protein sequence ID" value="KFI71568.1"/>
    <property type="molecule type" value="Genomic_DNA"/>
</dbReference>
<dbReference type="RefSeq" id="WP_033521883.1">
    <property type="nucleotide sequence ID" value="NZ_CADAXU010000004.1"/>
</dbReference>
<dbReference type="Proteomes" id="UP000029060">
    <property type="component" value="Unassembled WGS sequence"/>
</dbReference>
<dbReference type="AlphaFoldDB" id="A0A087BKL8"/>
<accession>A0A087BKL8</accession>
<organism evidence="1 2">
    <name type="scientific">Bifidobacterium merycicum</name>
    <dbReference type="NCBI Taxonomy" id="78345"/>
    <lineage>
        <taxon>Bacteria</taxon>
        <taxon>Bacillati</taxon>
        <taxon>Actinomycetota</taxon>
        <taxon>Actinomycetes</taxon>
        <taxon>Bifidobacteriales</taxon>
        <taxon>Bifidobacteriaceae</taxon>
        <taxon>Bifidobacterium</taxon>
    </lineage>
</organism>
<sequence>MSNKGIDVDSIVGDDFSDLSPEDMALLTGRGSNDAAPQSLSIAVSVDVTVSVAMSVASYFHVSGTCKKH</sequence>
<gene>
    <name evidence="1" type="ORF">BMERY_1078</name>
</gene>
<dbReference type="OrthoDB" id="3241082at2"/>
<dbReference type="eggNOG" id="ENOG5032K5P">
    <property type="taxonomic scope" value="Bacteria"/>
</dbReference>
<protein>
    <recommendedName>
        <fullName evidence="3">Type 2 lantibiotic</fullName>
    </recommendedName>
</protein>
<evidence type="ECO:0008006" key="3">
    <source>
        <dbReference type="Google" id="ProtNLM"/>
    </source>
</evidence>
<evidence type="ECO:0000313" key="2">
    <source>
        <dbReference type="Proteomes" id="UP000029060"/>
    </source>
</evidence>
<name>A0A087BKL8_9BIFI</name>
<keyword evidence="2" id="KW-1185">Reference proteome</keyword>
<dbReference type="GO" id="GO:0050830">
    <property type="term" value="P:defense response to Gram-positive bacterium"/>
    <property type="evidence" value="ECO:0007669"/>
    <property type="project" value="InterPro"/>
</dbReference>
<evidence type="ECO:0000313" key="1">
    <source>
        <dbReference type="EMBL" id="KFI71568.1"/>
    </source>
</evidence>
<dbReference type="NCBIfam" id="TIGR03893">
    <property type="entry name" value="lant_SP_1948"/>
    <property type="match status" value="1"/>
</dbReference>
<comment type="caution">
    <text evidence="1">The sequence shown here is derived from an EMBL/GenBank/DDBJ whole genome shotgun (WGS) entry which is preliminary data.</text>
</comment>
<dbReference type="InterPro" id="IPR027632">
    <property type="entry name" value="Lant_2_A2"/>
</dbReference>
<reference evidence="1 2" key="1">
    <citation type="submission" date="2014-03" db="EMBL/GenBank/DDBJ databases">
        <title>Genomics of Bifidobacteria.</title>
        <authorList>
            <person name="Ventura M."/>
            <person name="Milani C."/>
            <person name="Lugli G.A."/>
        </authorList>
    </citation>
    <scope>NUCLEOTIDE SEQUENCE [LARGE SCALE GENOMIC DNA]</scope>
    <source>
        <strain evidence="1 2">LMG 11341</strain>
    </source>
</reference>